<dbReference type="PRINTS" id="PR00081">
    <property type="entry name" value="GDHRDH"/>
</dbReference>
<gene>
    <name evidence="5" type="ORF">M408DRAFT_328492</name>
</gene>
<accession>A0A0C3BF97</accession>
<evidence type="ECO:0000256" key="1">
    <source>
        <dbReference type="ARBA" id="ARBA00006484"/>
    </source>
</evidence>
<proteinExistence type="inferred from homology"/>
<dbReference type="Proteomes" id="UP000054097">
    <property type="component" value="Unassembled WGS sequence"/>
</dbReference>
<evidence type="ECO:0000313" key="5">
    <source>
        <dbReference type="EMBL" id="KIM30096.1"/>
    </source>
</evidence>
<name>A0A0C3BF97_SERVB</name>
<sequence length="289" mass="30949">MGPFSYINYLTERDRRFITEAKSVAEETPVDLRRAKVAIITGASSGIGRVTAIALCKAGWTVVLSARRETELQETARLCAEARASEANEKVALVVPGDVTKEEDVKTLFIRTMDEYGRVDLLFNNAGISGQSLPLEEIPLSNIEAVLQINVLASIICTQYAIATFKNQTPKGGRIINNGSLAAHVPRPHGSIYAISKHAILGLTKATSLEGRAHNIACTQIDVGNAMTQMAAETANEGALQPDGSTRTEPAIDAKHIANSIVHIASLPLDVTVLEMNIMATGMPYVGRG</sequence>
<evidence type="ECO:0000256" key="2">
    <source>
        <dbReference type="ARBA" id="ARBA00022857"/>
    </source>
</evidence>
<dbReference type="CDD" id="cd05233">
    <property type="entry name" value="SDR_c"/>
    <property type="match status" value="1"/>
</dbReference>
<dbReference type="InterPro" id="IPR036291">
    <property type="entry name" value="NAD(P)-bd_dom_sf"/>
</dbReference>
<dbReference type="SUPFAM" id="SSF51735">
    <property type="entry name" value="NAD(P)-binding Rossmann-fold domains"/>
    <property type="match status" value="1"/>
</dbReference>
<evidence type="ECO:0000313" key="6">
    <source>
        <dbReference type="Proteomes" id="UP000054097"/>
    </source>
</evidence>
<dbReference type="PROSITE" id="PS00061">
    <property type="entry name" value="ADH_SHORT"/>
    <property type="match status" value="1"/>
</dbReference>
<protein>
    <submittedName>
        <fullName evidence="5">Uncharacterized protein</fullName>
    </submittedName>
</protein>
<dbReference type="InterPro" id="IPR002347">
    <property type="entry name" value="SDR_fam"/>
</dbReference>
<dbReference type="OrthoDB" id="1933717at2759"/>
<dbReference type="EMBL" id="KN824286">
    <property type="protein sequence ID" value="KIM30096.1"/>
    <property type="molecule type" value="Genomic_DNA"/>
</dbReference>
<keyword evidence="6" id="KW-1185">Reference proteome</keyword>
<organism evidence="5 6">
    <name type="scientific">Serendipita vermifera MAFF 305830</name>
    <dbReference type="NCBI Taxonomy" id="933852"/>
    <lineage>
        <taxon>Eukaryota</taxon>
        <taxon>Fungi</taxon>
        <taxon>Dikarya</taxon>
        <taxon>Basidiomycota</taxon>
        <taxon>Agaricomycotina</taxon>
        <taxon>Agaricomycetes</taxon>
        <taxon>Sebacinales</taxon>
        <taxon>Serendipitaceae</taxon>
        <taxon>Serendipita</taxon>
    </lineage>
</organism>
<dbReference type="PRINTS" id="PR00080">
    <property type="entry name" value="SDRFAMILY"/>
</dbReference>
<dbReference type="HOGENOM" id="CLU_010194_2_10_1"/>
<dbReference type="Gene3D" id="3.40.50.720">
    <property type="entry name" value="NAD(P)-binding Rossmann-like Domain"/>
    <property type="match status" value="1"/>
</dbReference>
<keyword evidence="3" id="KW-0560">Oxidoreductase</keyword>
<dbReference type="STRING" id="933852.A0A0C3BF97"/>
<dbReference type="Pfam" id="PF00106">
    <property type="entry name" value="adh_short"/>
    <property type="match status" value="1"/>
</dbReference>
<dbReference type="PANTHER" id="PTHR43669:SF3">
    <property type="entry name" value="ALCOHOL DEHYDROGENASE, PUTATIVE (AFU_ORTHOLOGUE AFUA_3G03445)-RELATED"/>
    <property type="match status" value="1"/>
</dbReference>
<reference evidence="6" key="2">
    <citation type="submission" date="2015-01" db="EMBL/GenBank/DDBJ databases">
        <title>Evolutionary Origins and Diversification of the Mycorrhizal Mutualists.</title>
        <authorList>
            <consortium name="DOE Joint Genome Institute"/>
            <consortium name="Mycorrhizal Genomics Consortium"/>
            <person name="Kohler A."/>
            <person name="Kuo A."/>
            <person name="Nagy L.G."/>
            <person name="Floudas D."/>
            <person name="Copeland A."/>
            <person name="Barry K.W."/>
            <person name="Cichocki N."/>
            <person name="Veneault-Fourrey C."/>
            <person name="LaButti K."/>
            <person name="Lindquist E.A."/>
            <person name="Lipzen A."/>
            <person name="Lundell T."/>
            <person name="Morin E."/>
            <person name="Murat C."/>
            <person name="Riley R."/>
            <person name="Ohm R."/>
            <person name="Sun H."/>
            <person name="Tunlid A."/>
            <person name="Henrissat B."/>
            <person name="Grigoriev I.V."/>
            <person name="Hibbett D.S."/>
            <person name="Martin F."/>
        </authorList>
    </citation>
    <scope>NUCLEOTIDE SEQUENCE [LARGE SCALE GENOMIC DNA]</scope>
    <source>
        <strain evidence="6">MAFF 305830</strain>
    </source>
</reference>
<dbReference type="GO" id="GO:0016491">
    <property type="term" value="F:oxidoreductase activity"/>
    <property type="evidence" value="ECO:0007669"/>
    <property type="project" value="UniProtKB-KW"/>
</dbReference>
<evidence type="ECO:0000256" key="3">
    <source>
        <dbReference type="ARBA" id="ARBA00023002"/>
    </source>
</evidence>
<dbReference type="InterPro" id="IPR020904">
    <property type="entry name" value="Sc_DH/Rdtase_CS"/>
</dbReference>
<evidence type="ECO:0000256" key="4">
    <source>
        <dbReference type="RuleBase" id="RU000363"/>
    </source>
</evidence>
<comment type="similarity">
    <text evidence="1 4">Belongs to the short-chain dehydrogenases/reductases (SDR) family.</text>
</comment>
<dbReference type="AlphaFoldDB" id="A0A0C3BF97"/>
<keyword evidence="2" id="KW-0521">NADP</keyword>
<reference evidence="5 6" key="1">
    <citation type="submission" date="2014-04" db="EMBL/GenBank/DDBJ databases">
        <authorList>
            <consortium name="DOE Joint Genome Institute"/>
            <person name="Kuo A."/>
            <person name="Zuccaro A."/>
            <person name="Kohler A."/>
            <person name="Nagy L.G."/>
            <person name="Floudas D."/>
            <person name="Copeland A."/>
            <person name="Barry K.W."/>
            <person name="Cichocki N."/>
            <person name="Veneault-Fourrey C."/>
            <person name="LaButti K."/>
            <person name="Lindquist E.A."/>
            <person name="Lipzen A."/>
            <person name="Lundell T."/>
            <person name="Morin E."/>
            <person name="Murat C."/>
            <person name="Sun H."/>
            <person name="Tunlid A."/>
            <person name="Henrissat B."/>
            <person name="Grigoriev I.V."/>
            <person name="Hibbett D.S."/>
            <person name="Martin F."/>
            <person name="Nordberg H.P."/>
            <person name="Cantor M.N."/>
            <person name="Hua S.X."/>
        </authorList>
    </citation>
    <scope>NUCLEOTIDE SEQUENCE [LARGE SCALE GENOMIC DNA]</scope>
    <source>
        <strain evidence="5 6">MAFF 305830</strain>
    </source>
</reference>
<dbReference type="PANTHER" id="PTHR43669">
    <property type="entry name" value="5-KETO-D-GLUCONATE 5-REDUCTASE"/>
    <property type="match status" value="1"/>
</dbReference>